<sequence>MQAKTSTFKFETEARVASTGYIGIADRQHQTVTPTLDELVGPGSEYGMDLLPWDGRTPIPIVSPQDGRVYALLAGSPANENWKEVADAAAELLETKRGKISPSKNQRRGWFTAANYGIFHGGGGVKPGNLIHTKTNNSTLKSLCQHWSFKRLSGFANGIFKAWAPRLWSYYSTNLDKLLKSDSSLKLPFSQSVWSTMTFNFGPQTVCFPHIDFSNLPFGWCAIWALGDFDPKRGGHLILWDLNLVIEFPPGSLILIPSGGHEKRYSFTQFTPGALFRWVDNGFQTQHAYHATRTDEEAQNDAVRTKNRWAMGLELLSTISELNISSTQLM</sequence>
<evidence type="ECO:0000313" key="2">
    <source>
        <dbReference type="Proteomes" id="UP000297245"/>
    </source>
</evidence>
<dbReference type="AlphaFoldDB" id="A0A4V4HCP7"/>
<protein>
    <submittedName>
        <fullName evidence="1">Uncharacterized protein</fullName>
    </submittedName>
</protein>
<dbReference type="OrthoDB" id="3202607at2759"/>
<proteinExistence type="predicted"/>
<accession>A0A4V4HCP7</accession>
<evidence type="ECO:0000313" key="1">
    <source>
        <dbReference type="EMBL" id="THU84015.1"/>
    </source>
</evidence>
<keyword evidence="2" id="KW-1185">Reference proteome</keyword>
<reference evidence="1 2" key="1">
    <citation type="journal article" date="2019" name="Nat. Ecol. Evol.">
        <title>Megaphylogeny resolves global patterns of mushroom evolution.</title>
        <authorList>
            <person name="Varga T."/>
            <person name="Krizsan K."/>
            <person name="Foldi C."/>
            <person name="Dima B."/>
            <person name="Sanchez-Garcia M."/>
            <person name="Sanchez-Ramirez S."/>
            <person name="Szollosi G.J."/>
            <person name="Szarkandi J.G."/>
            <person name="Papp V."/>
            <person name="Albert L."/>
            <person name="Andreopoulos W."/>
            <person name="Angelini C."/>
            <person name="Antonin V."/>
            <person name="Barry K.W."/>
            <person name="Bougher N.L."/>
            <person name="Buchanan P."/>
            <person name="Buyck B."/>
            <person name="Bense V."/>
            <person name="Catcheside P."/>
            <person name="Chovatia M."/>
            <person name="Cooper J."/>
            <person name="Damon W."/>
            <person name="Desjardin D."/>
            <person name="Finy P."/>
            <person name="Geml J."/>
            <person name="Haridas S."/>
            <person name="Hughes K."/>
            <person name="Justo A."/>
            <person name="Karasinski D."/>
            <person name="Kautmanova I."/>
            <person name="Kiss B."/>
            <person name="Kocsube S."/>
            <person name="Kotiranta H."/>
            <person name="LaButti K.M."/>
            <person name="Lechner B.E."/>
            <person name="Liimatainen K."/>
            <person name="Lipzen A."/>
            <person name="Lukacs Z."/>
            <person name="Mihaltcheva S."/>
            <person name="Morgado L.N."/>
            <person name="Niskanen T."/>
            <person name="Noordeloos M.E."/>
            <person name="Ohm R.A."/>
            <person name="Ortiz-Santana B."/>
            <person name="Ovrebo C."/>
            <person name="Racz N."/>
            <person name="Riley R."/>
            <person name="Savchenko A."/>
            <person name="Shiryaev A."/>
            <person name="Soop K."/>
            <person name="Spirin V."/>
            <person name="Szebenyi C."/>
            <person name="Tomsovsky M."/>
            <person name="Tulloss R.E."/>
            <person name="Uehling J."/>
            <person name="Grigoriev I.V."/>
            <person name="Vagvolgyi C."/>
            <person name="Papp T."/>
            <person name="Martin F.M."/>
            <person name="Miettinen O."/>
            <person name="Hibbett D.S."/>
            <person name="Nagy L.G."/>
        </authorList>
    </citation>
    <scope>NUCLEOTIDE SEQUENCE [LARGE SCALE GENOMIC DNA]</scope>
    <source>
        <strain evidence="1 2">CBS 962.96</strain>
    </source>
</reference>
<dbReference type="Gene3D" id="3.60.130.30">
    <property type="match status" value="1"/>
</dbReference>
<dbReference type="Proteomes" id="UP000297245">
    <property type="component" value="Unassembled WGS sequence"/>
</dbReference>
<organism evidence="1 2">
    <name type="scientific">Dendrothele bispora (strain CBS 962.96)</name>
    <dbReference type="NCBI Taxonomy" id="1314807"/>
    <lineage>
        <taxon>Eukaryota</taxon>
        <taxon>Fungi</taxon>
        <taxon>Dikarya</taxon>
        <taxon>Basidiomycota</taxon>
        <taxon>Agaricomycotina</taxon>
        <taxon>Agaricomycetes</taxon>
        <taxon>Agaricomycetidae</taxon>
        <taxon>Agaricales</taxon>
        <taxon>Agaricales incertae sedis</taxon>
        <taxon>Dendrothele</taxon>
    </lineage>
</organism>
<dbReference type="EMBL" id="ML179628">
    <property type="protein sequence ID" value="THU84015.1"/>
    <property type="molecule type" value="Genomic_DNA"/>
</dbReference>
<name>A0A4V4HCP7_DENBC</name>
<gene>
    <name evidence="1" type="ORF">K435DRAFT_822833</name>
</gene>